<evidence type="ECO:0000259" key="4">
    <source>
        <dbReference type="PROSITE" id="PS51000"/>
    </source>
</evidence>
<feature type="domain" description="HTH deoR-type" evidence="4">
    <location>
        <begin position="4"/>
        <end position="63"/>
    </location>
</feature>
<dbReference type="InterPro" id="IPR057727">
    <property type="entry name" value="WCX_dom"/>
</dbReference>
<evidence type="ECO:0000313" key="5">
    <source>
        <dbReference type="EMBL" id="GGD70475.1"/>
    </source>
</evidence>
<protein>
    <submittedName>
        <fullName evidence="5">DNA-binding transcriptional regulator</fullName>
    </submittedName>
</protein>
<dbReference type="PANTHER" id="PTHR34580:SF3">
    <property type="entry name" value="PROTEIN PAFB"/>
    <property type="match status" value="1"/>
</dbReference>
<proteinExistence type="predicted"/>
<keyword evidence="6" id="KW-1185">Reference proteome</keyword>
<evidence type="ECO:0000256" key="3">
    <source>
        <dbReference type="ARBA" id="ARBA00023163"/>
    </source>
</evidence>
<gene>
    <name evidence="5" type="ORF">GCM10007269_12100</name>
</gene>
<dbReference type="InterPro" id="IPR026881">
    <property type="entry name" value="WYL_dom"/>
</dbReference>
<dbReference type="EMBL" id="BMCM01000001">
    <property type="protein sequence ID" value="GGD70475.1"/>
    <property type="molecule type" value="Genomic_DNA"/>
</dbReference>
<sequence>MTRTTGRTLALLSLLQVRREWSGSELRDRLEVSDRTLRRDIDDLRELGYGIEATRGRHGGYRLGAGAEVPPLALAPDESVAIAVGLRAATGSVVTGMEDAAARALAKLEQSLSPATRQQIAEVEQAMVPLAAGATPDIDLGVVTAAASAIAGRMRLRIDYTRHDGVDVQRVIEPHRIVHTAERWYLIAWVPEHEAWRTLRVDRIRRPVHLREEFPRRDIPDDALREFTTRSITTAPYPYRARLRMHAPAEVVSQHFDPTVAEVVADGDDTSILTAGSRSPEEFALYIGMSGIEFEVLEGDEVREALRAVGERMLRATA</sequence>
<organism evidence="5 6">
    <name type="scientific">Microbacterium murale</name>
    <dbReference type="NCBI Taxonomy" id="1081040"/>
    <lineage>
        <taxon>Bacteria</taxon>
        <taxon>Bacillati</taxon>
        <taxon>Actinomycetota</taxon>
        <taxon>Actinomycetes</taxon>
        <taxon>Micrococcales</taxon>
        <taxon>Microbacteriaceae</taxon>
        <taxon>Microbacterium</taxon>
    </lineage>
</organism>
<dbReference type="PROSITE" id="PS00894">
    <property type="entry name" value="HTH_DEOR_1"/>
    <property type="match status" value="1"/>
</dbReference>
<reference evidence="6" key="1">
    <citation type="journal article" date="2019" name="Int. J. Syst. Evol. Microbiol.">
        <title>The Global Catalogue of Microorganisms (GCM) 10K type strain sequencing project: providing services to taxonomists for standard genome sequencing and annotation.</title>
        <authorList>
            <consortium name="The Broad Institute Genomics Platform"/>
            <consortium name="The Broad Institute Genome Sequencing Center for Infectious Disease"/>
            <person name="Wu L."/>
            <person name="Ma J."/>
        </authorList>
    </citation>
    <scope>NUCLEOTIDE SEQUENCE [LARGE SCALE GENOMIC DNA]</scope>
    <source>
        <strain evidence="6">CCM 7640</strain>
    </source>
</reference>
<keyword evidence="2 5" id="KW-0238">DNA-binding</keyword>
<dbReference type="InterPro" id="IPR036390">
    <property type="entry name" value="WH_DNA-bd_sf"/>
</dbReference>
<dbReference type="PIRSF" id="PIRSF016838">
    <property type="entry name" value="PafC"/>
    <property type="match status" value="1"/>
</dbReference>
<dbReference type="Proteomes" id="UP000629365">
    <property type="component" value="Unassembled WGS sequence"/>
</dbReference>
<dbReference type="RefSeq" id="WP_188435612.1">
    <property type="nucleotide sequence ID" value="NZ_BMCM01000001.1"/>
</dbReference>
<dbReference type="InterPro" id="IPR028349">
    <property type="entry name" value="PafC-like"/>
</dbReference>
<dbReference type="PANTHER" id="PTHR34580">
    <property type="match status" value="1"/>
</dbReference>
<dbReference type="PROSITE" id="PS52050">
    <property type="entry name" value="WYL"/>
    <property type="match status" value="1"/>
</dbReference>
<dbReference type="Pfam" id="PF08279">
    <property type="entry name" value="HTH_11"/>
    <property type="match status" value="1"/>
</dbReference>
<dbReference type="PROSITE" id="PS51000">
    <property type="entry name" value="HTH_DEOR_2"/>
    <property type="match status" value="1"/>
</dbReference>
<accession>A0ABQ1RHD9</accession>
<dbReference type="InterPro" id="IPR001034">
    <property type="entry name" value="DeoR_HTH"/>
</dbReference>
<dbReference type="InterPro" id="IPR036388">
    <property type="entry name" value="WH-like_DNA-bd_sf"/>
</dbReference>
<evidence type="ECO:0000313" key="6">
    <source>
        <dbReference type="Proteomes" id="UP000629365"/>
    </source>
</evidence>
<evidence type="ECO:0000256" key="2">
    <source>
        <dbReference type="ARBA" id="ARBA00023125"/>
    </source>
</evidence>
<dbReference type="InterPro" id="IPR013196">
    <property type="entry name" value="HTH_11"/>
</dbReference>
<keyword evidence="3" id="KW-0804">Transcription</keyword>
<dbReference type="InterPro" id="IPR018356">
    <property type="entry name" value="Tscrpt_reg_HTH_DeoR_CS"/>
</dbReference>
<dbReference type="SUPFAM" id="SSF46785">
    <property type="entry name" value="Winged helix' DNA-binding domain"/>
    <property type="match status" value="1"/>
</dbReference>
<dbReference type="GO" id="GO:0003677">
    <property type="term" value="F:DNA binding"/>
    <property type="evidence" value="ECO:0007669"/>
    <property type="project" value="UniProtKB-KW"/>
</dbReference>
<dbReference type="InterPro" id="IPR051534">
    <property type="entry name" value="CBASS_pafABC_assoc_protein"/>
</dbReference>
<comment type="caution">
    <text evidence="5">The sequence shown here is derived from an EMBL/GenBank/DDBJ whole genome shotgun (WGS) entry which is preliminary data.</text>
</comment>
<dbReference type="Pfam" id="PF25583">
    <property type="entry name" value="WCX"/>
    <property type="match status" value="1"/>
</dbReference>
<dbReference type="Gene3D" id="1.10.10.10">
    <property type="entry name" value="Winged helix-like DNA-binding domain superfamily/Winged helix DNA-binding domain"/>
    <property type="match status" value="1"/>
</dbReference>
<evidence type="ECO:0000256" key="1">
    <source>
        <dbReference type="ARBA" id="ARBA00023015"/>
    </source>
</evidence>
<dbReference type="Pfam" id="PF13280">
    <property type="entry name" value="WYL"/>
    <property type="match status" value="1"/>
</dbReference>
<name>A0ABQ1RHD9_9MICO</name>
<keyword evidence="1" id="KW-0805">Transcription regulation</keyword>